<reference evidence="1 2" key="1">
    <citation type="submission" date="2018-04" db="EMBL/GenBank/DDBJ databases">
        <title>Novel species isolated from glacier.</title>
        <authorList>
            <person name="Liu Q."/>
            <person name="Xin Y.-H."/>
        </authorList>
    </citation>
    <scope>NUCLEOTIDE SEQUENCE [LARGE SCALE GENOMIC DNA]</scope>
    <source>
        <strain evidence="1 2">GT1R17</strain>
    </source>
</reference>
<evidence type="ECO:0000313" key="2">
    <source>
        <dbReference type="Proteomes" id="UP000244248"/>
    </source>
</evidence>
<dbReference type="InterPro" id="IPR021295">
    <property type="entry name" value="DUF2867"/>
</dbReference>
<organism evidence="1 2">
    <name type="scientific">Stenotrophobium rhamnosiphilum</name>
    <dbReference type="NCBI Taxonomy" id="2029166"/>
    <lineage>
        <taxon>Bacteria</taxon>
        <taxon>Pseudomonadati</taxon>
        <taxon>Pseudomonadota</taxon>
        <taxon>Gammaproteobacteria</taxon>
        <taxon>Nevskiales</taxon>
        <taxon>Nevskiaceae</taxon>
        <taxon>Stenotrophobium</taxon>
    </lineage>
</organism>
<dbReference type="EMBL" id="QANS01000002">
    <property type="protein sequence ID" value="PTU32426.1"/>
    <property type="molecule type" value="Genomic_DNA"/>
</dbReference>
<dbReference type="Proteomes" id="UP000244248">
    <property type="component" value="Unassembled WGS sequence"/>
</dbReference>
<sequence>MPLTEITQMKSHAVKVDPRLENLLPGFTFSDAYRVVGARSDLNARQAARAIFNSPPAWVNALMALRNWIVGWFGLKAGTRSTATNEPSRVGIFPIVLESPQEILLGMDDHHLDFRLIVTLDSTSASTQTITVTSLVKTHNRLGRVYLTMILPFHRLLARTMLARASLSGV</sequence>
<gene>
    <name evidence="1" type="ORF">CJD38_07190</name>
</gene>
<accession>A0A2T5MIL0</accession>
<evidence type="ECO:0000313" key="1">
    <source>
        <dbReference type="EMBL" id="PTU32426.1"/>
    </source>
</evidence>
<name>A0A2T5MIL0_9GAMM</name>
<dbReference type="Pfam" id="PF11066">
    <property type="entry name" value="DUF2867"/>
    <property type="match status" value="1"/>
</dbReference>
<keyword evidence="2" id="KW-1185">Reference proteome</keyword>
<proteinExistence type="predicted"/>
<comment type="caution">
    <text evidence="1">The sequence shown here is derived from an EMBL/GenBank/DDBJ whole genome shotgun (WGS) entry which is preliminary data.</text>
</comment>
<dbReference type="AlphaFoldDB" id="A0A2T5MIL0"/>
<protein>
    <submittedName>
        <fullName evidence="1">DUF2867 domain-containing protein</fullName>
    </submittedName>
</protein>